<dbReference type="InterPro" id="IPR014352">
    <property type="entry name" value="FERM/acyl-CoA-bd_prot_sf"/>
</dbReference>
<dbReference type="InterPro" id="IPR019749">
    <property type="entry name" value="Band_41_domain"/>
</dbReference>
<feature type="domain" description="FERM" evidence="9">
    <location>
        <begin position="11"/>
        <end position="291"/>
    </location>
</feature>
<evidence type="ECO:0000256" key="8">
    <source>
        <dbReference type="SAM" id="MobiDB-lite"/>
    </source>
</evidence>
<protein>
    <recommendedName>
        <fullName evidence="7">Erythrocyte membrane protein band 4.1-like 4A</fullName>
    </recommendedName>
    <alternativeName>
        <fullName evidence="6">Protein NBL4</fullName>
    </alternativeName>
</protein>
<dbReference type="PRINTS" id="PR00935">
    <property type="entry name" value="BAND41"/>
</dbReference>
<evidence type="ECO:0000256" key="6">
    <source>
        <dbReference type="ARBA" id="ARBA00075138"/>
    </source>
</evidence>
<reference evidence="11 12" key="1">
    <citation type="submission" date="2025-04" db="UniProtKB">
        <authorList>
            <consortium name="RefSeq"/>
        </authorList>
    </citation>
    <scope>IDENTIFICATION</scope>
    <source>
        <tissue evidence="11 12">Entire body</tissue>
    </source>
</reference>
<evidence type="ECO:0000256" key="1">
    <source>
        <dbReference type="ARBA" id="ARBA00004245"/>
    </source>
</evidence>
<dbReference type="GO" id="GO:0031032">
    <property type="term" value="P:actomyosin structure organization"/>
    <property type="evidence" value="ECO:0007669"/>
    <property type="project" value="TreeGrafter"/>
</dbReference>
<dbReference type="RefSeq" id="XP_025835068.1">
    <property type="nucleotide sequence ID" value="XM_025979283.1"/>
</dbReference>
<dbReference type="AlphaFoldDB" id="A0A7F5RGH6"/>
<dbReference type="PROSITE" id="PS50057">
    <property type="entry name" value="FERM_3"/>
    <property type="match status" value="1"/>
</dbReference>
<evidence type="ECO:0000256" key="4">
    <source>
        <dbReference type="ARBA" id="ARBA00022949"/>
    </source>
</evidence>
<evidence type="ECO:0000256" key="5">
    <source>
        <dbReference type="ARBA" id="ARBA00023212"/>
    </source>
</evidence>
<dbReference type="SMART" id="SM00295">
    <property type="entry name" value="B41"/>
    <property type="match status" value="1"/>
</dbReference>
<dbReference type="Proteomes" id="UP000192223">
    <property type="component" value="Unplaced"/>
</dbReference>
<dbReference type="InterPro" id="IPR018980">
    <property type="entry name" value="FERM_PH-like_C"/>
</dbReference>
<dbReference type="GO" id="GO:0009887">
    <property type="term" value="P:animal organ morphogenesis"/>
    <property type="evidence" value="ECO:0007669"/>
    <property type="project" value="UniProtKB-ARBA"/>
</dbReference>
<feature type="region of interest" description="Disordered" evidence="8">
    <location>
        <begin position="353"/>
        <end position="374"/>
    </location>
</feature>
<feature type="compositionally biased region" description="Polar residues" evidence="8">
    <location>
        <begin position="398"/>
        <end position="417"/>
    </location>
</feature>
<dbReference type="OrthoDB" id="6235974at2759"/>
<dbReference type="GO" id="GO:0016020">
    <property type="term" value="C:membrane"/>
    <property type="evidence" value="ECO:0007669"/>
    <property type="project" value="UniProtKB-ARBA"/>
</dbReference>
<proteinExistence type="predicted"/>
<gene>
    <name evidence="11 12 13" type="primary">LOC108738234</name>
</gene>
<feature type="compositionally biased region" description="Basic residues" evidence="8">
    <location>
        <begin position="471"/>
        <end position="484"/>
    </location>
</feature>
<dbReference type="InterPro" id="IPR035963">
    <property type="entry name" value="FERM_2"/>
</dbReference>
<dbReference type="PROSITE" id="PS00661">
    <property type="entry name" value="FERM_2"/>
    <property type="match status" value="1"/>
</dbReference>
<dbReference type="GO" id="GO:0005856">
    <property type="term" value="C:cytoskeleton"/>
    <property type="evidence" value="ECO:0007669"/>
    <property type="project" value="UniProtKB-SubCell"/>
</dbReference>
<dbReference type="InterPro" id="IPR000299">
    <property type="entry name" value="FERM_domain"/>
</dbReference>
<dbReference type="KEGG" id="apln:108738234"/>
<dbReference type="InterPro" id="IPR019748">
    <property type="entry name" value="FERM_central"/>
</dbReference>
<evidence type="ECO:0000256" key="7">
    <source>
        <dbReference type="ARBA" id="ARBA00077094"/>
    </source>
</evidence>
<feature type="compositionally biased region" description="Low complexity" evidence="8">
    <location>
        <begin position="418"/>
        <end position="444"/>
    </location>
</feature>
<evidence type="ECO:0000313" key="13">
    <source>
        <dbReference type="RefSeq" id="XP_025835079.1"/>
    </source>
</evidence>
<dbReference type="Pfam" id="PF00373">
    <property type="entry name" value="FERM_M"/>
    <property type="match status" value="1"/>
</dbReference>
<evidence type="ECO:0000313" key="10">
    <source>
        <dbReference type="Proteomes" id="UP000192223"/>
    </source>
</evidence>
<dbReference type="GeneID" id="108738234"/>
<evidence type="ECO:0000313" key="11">
    <source>
        <dbReference type="RefSeq" id="XP_025835068.1"/>
    </source>
</evidence>
<dbReference type="CDD" id="cd13186">
    <property type="entry name" value="FERM_C_NBL4_NBL5"/>
    <property type="match status" value="1"/>
</dbReference>
<dbReference type="InterPro" id="IPR011993">
    <property type="entry name" value="PH-like_dom_sf"/>
</dbReference>
<feature type="region of interest" description="Disordered" evidence="8">
    <location>
        <begin position="315"/>
        <end position="337"/>
    </location>
</feature>
<dbReference type="InterPro" id="IPR019747">
    <property type="entry name" value="FERM_CS"/>
</dbReference>
<dbReference type="InterPro" id="IPR018979">
    <property type="entry name" value="FERM_N"/>
</dbReference>
<dbReference type="SUPFAM" id="SSF47031">
    <property type="entry name" value="Second domain of FERM"/>
    <property type="match status" value="1"/>
</dbReference>
<dbReference type="GO" id="GO:0070161">
    <property type="term" value="C:anchoring junction"/>
    <property type="evidence" value="ECO:0007669"/>
    <property type="project" value="UniProtKB-SubCell"/>
</dbReference>
<dbReference type="FunFam" id="2.30.29.30:FF:000002">
    <property type="entry name" value="Band 4.1-like protein 5 isoform 1"/>
    <property type="match status" value="1"/>
</dbReference>
<dbReference type="Pfam" id="PF09379">
    <property type="entry name" value="FERM_N"/>
    <property type="match status" value="1"/>
</dbReference>
<feature type="region of interest" description="Disordered" evidence="8">
    <location>
        <begin position="390"/>
        <end position="508"/>
    </location>
</feature>
<dbReference type="Gene3D" id="3.10.20.90">
    <property type="entry name" value="Phosphatidylinositol 3-kinase Catalytic Subunit, Chain A, domain 1"/>
    <property type="match status" value="1"/>
</dbReference>
<dbReference type="InterPro" id="IPR014847">
    <property type="entry name" value="FA"/>
</dbReference>
<dbReference type="CDD" id="cd14473">
    <property type="entry name" value="FERM_B-lobe"/>
    <property type="match status" value="1"/>
</dbReference>
<dbReference type="RefSeq" id="XP_025835079.1">
    <property type="nucleotide sequence ID" value="XM_025979294.1"/>
</dbReference>
<dbReference type="Pfam" id="PF09380">
    <property type="entry name" value="FERM_C"/>
    <property type="match status" value="1"/>
</dbReference>
<keyword evidence="5" id="KW-0206">Cytoskeleton</keyword>
<dbReference type="SUPFAM" id="SSF54236">
    <property type="entry name" value="Ubiquitin-like"/>
    <property type="match status" value="1"/>
</dbReference>
<dbReference type="Gene3D" id="2.30.29.30">
    <property type="entry name" value="Pleckstrin-homology domain (PH domain)/Phosphotyrosine-binding domain (PTB)"/>
    <property type="match status" value="1"/>
</dbReference>
<sequence>MDCYCFKPRTITCKIILLDEQELFHDIQDNKKGQVLLNFVFKHLNLLETAYFGLRYLDHSGQTHWLDPSKKLGRQLRGSEPCTFYFGVKFYAADPCKLLEEITRYQFFLQVKQDILQGRLPVCFELAAELGAYVIQSELGDYDPRRHNQGYVSEFRFLTNQTIELESRITELHKTLVGQLPSVAELNYLDKVKWLEMYGVDLHPVMGKDNVDYFLGLTPSGITVVRNKTTVGNYYWPRISKIYFRAKYFMLKVTDKNNDENTYGFETPSKAACKHLWKCCVEHHAFFRLVQVSPTTPDIFALGCNHRYSARSEKQTAKDAQFPVRTPPPFSRTSSKRYQRRLAESFIDSSTDENRKACNTYSQQETKHISVPKPAEDFDNWYQTSCNMNKDIHRQSDSPHSTRSAPWSQPHSRGLYNSSALPSPRSLRSAAPRYRSSSVDSQSSNEARSCKGRKHNKVTSDNESELSKSSGRSHRKHRRHKSRGHRMDSGSDQESLSAKGNGSRYTSNSPYELVDLGFQWQEIQKRQSNNNYSTIQQANVISSRKSGYVNSGLETESEISYCHRNRKHRKHRSRSRSPSDGKTRLPNELKKHLEFNLIDTSGMSESQLREIPYTVVQTNHAKHMKLKRRNKK</sequence>
<keyword evidence="10" id="KW-1185">Reference proteome</keyword>
<dbReference type="PANTHER" id="PTHR23280:SF4">
    <property type="entry name" value="BAND 4.1-LIKE PROTEIN 4A"/>
    <property type="match status" value="1"/>
</dbReference>
<dbReference type="PROSITE" id="PS00660">
    <property type="entry name" value="FERM_1"/>
    <property type="match status" value="1"/>
</dbReference>
<dbReference type="SUPFAM" id="SSF50729">
    <property type="entry name" value="PH domain-like"/>
    <property type="match status" value="1"/>
</dbReference>
<feature type="compositionally biased region" description="Polar residues" evidence="8">
    <location>
        <begin position="490"/>
        <end position="508"/>
    </location>
</feature>
<dbReference type="PANTHER" id="PTHR23280">
    <property type="entry name" value="4.1 G PROTEIN"/>
    <property type="match status" value="1"/>
</dbReference>
<evidence type="ECO:0000256" key="2">
    <source>
        <dbReference type="ARBA" id="ARBA00004282"/>
    </source>
</evidence>
<dbReference type="RefSeq" id="XP_025835073.1">
    <property type="nucleotide sequence ID" value="XM_025979288.1"/>
</dbReference>
<feature type="compositionally biased region" description="Basic residues" evidence="8">
    <location>
        <begin position="563"/>
        <end position="575"/>
    </location>
</feature>
<dbReference type="GO" id="GO:0071944">
    <property type="term" value="C:cell periphery"/>
    <property type="evidence" value="ECO:0007669"/>
    <property type="project" value="UniProtKB-ARBA"/>
</dbReference>
<evidence type="ECO:0000313" key="12">
    <source>
        <dbReference type="RefSeq" id="XP_025835073.1"/>
    </source>
</evidence>
<evidence type="ECO:0000259" key="9">
    <source>
        <dbReference type="PROSITE" id="PS50057"/>
    </source>
</evidence>
<dbReference type="GO" id="GO:0030182">
    <property type="term" value="P:neuron differentiation"/>
    <property type="evidence" value="ECO:0007669"/>
    <property type="project" value="UniProtKB-ARBA"/>
</dbReference>
<dbReference type="SMART" id="SM01195">
    <property type="entry name" value="FA"/>
    <property type="match status" value="1"/>
</dbReference>
<accession>A0A7F5RGH6</accession>
<keyword evidence="4" id="KW-0965">Cell junction</keyword>
<dbReference type="FunFam" id="3.10.20.90:FF:000116">
    <property type="entry name" value="band 4.1-like protein 4A isoform X1"/>
    <property type="match status" value="1"/>
</dbReference>
<dbReference type="InterPro" id="IPR029071">
    <property type="entry name" value="Ubiquitin-like_domsf"/>
</dbReference>
<name>A0A7F5RGH6_AGRPL</name>
<feature type="region of interest" description="Disordered" evidence="8">
    <location>
        <begin position="563"/>
        <end position="585"/>
    </location>
</feature>
<dbReference type="Gene3D" id="1.20.80.10">
    <property type="match status" value="1"/>
</dbReference>
<keyword evidence="3" id="KW-0963">Cytoplasm</keyword>
<evidence type="ECO:0000256" key="3">
    <source>
        <dbReference type="ARBA" id="ARBA00022490"/>
    </source>
</evidence>
<organism evidence="10 12">
    <name type="scientific">Agrilus planipennis</name>
    <name type="common">Emerald ash borer</name>
    <name type="synonym">Agrilus marcopoli</name>
    <dbReference type="NCBI Taxonomy" id="224129"/>
    <lineage>
        <taxon>Eukaryota</taxon>
        <taxon>Metazoa</taxon>
        <taxon>Ecdysozoa</taxon>
        <taxon>Arthropoda</taxon>
        <taxon>Hexapoda</taxon>
        <taxon>Insecta</taxon>
        <taxon>Pterygota</taxon>
        <taxon>Neoptera</taxon>
        <taxon>Endopterygota</taxon>
        <taxon>Coleoptera</taxon>
        <taxon>Polyphaga</taxon>
        <taxon>Elateriformia</taxon>
        <taxon>Buprestoidea</taxon>
        <taxon>Buprestidae</taxon>
        <taxon>Agrilinae</taxon>
        <taxon>Agrilus</taxon>
    </lineage>
</organism>
<dbReference type="SMART" id="SM01196">
    <property type="entry name" value="FERM_C"/>
    <property type="match status" value="1"/>
</dbReference>
<comment type="subcellular location">
    <subcellularLocation>
        <location evidence="2">Cell junction</location>
    </subcellularLocation>
    <subcellularLocation>
        <location evidence="1">Cytoplasm</location>
        <location evidence="1">Cytoskeleton</location>
    </subcellularLocation>
</comment>
<dbReference type="FunFam" id="1.20.80.10:FF:000003">
    <property type="entry name" value="Tyrosine-protein phosphatase non-receptor type 4"/>
    <property type="match status" value="1"/>
</dbReference>